<keyword evidence="2" id="KW-1185">Reference proteome</keyword>
<accession>A0ACC5U9C8</accession>
<organism evidence="1 2">
    <name type="scientific">Pseudotamlana agarivorans</name>
    <dbReference type="NCBI Taxonomy" id="481183"/>
    <lineage>
        <taxon>Bacteria</taxon>
        <taxon>Pseudomonadati</taxon>
        <taxon>Bacteroidota</taxon>
        <taxon>Flavobacteriia</taxon>
        <taxon>Flavobacteriales</taxon>
        <taxon>Flavobacteriaceae</taxon>
        <taxon>Pseudotamlana</taxon>
    </lineage>
</organism>
<protein>
    <submittedName>
        <fullName evidence="1">RagB/SusD family nutrient uptake outer membrane protein</fullName>
    </submittedName>
</protein>
<dbReference type="EMBL" id="JAHKPD010000013">
    <property type="protein sequence ID" value="MBU2950937.1"/>
    <property type="molecule type" value="Genomic_DNA"/>
</dbReference>
<comment type="caution">
    <text evidence="1">The sequence shown here is derived from an EMBL/GenBank/DDBJ whole genome shotgun (WGS) entry which is preliminary data.</text>
</comment>
<reference evidence="1" key="1">
    <citation type="submission" date="2021-05" db="EMBL/GenBank/DDBJ databases">
        <title>Draft genomes of bacteria isolated from model marine particles.</title>
        <authorList>
            <person name="Datta M.S."/>
            <person name="Schwartzman J.A."/>
            <person name="Enke T.N."/>
            <person name="Saavedra J."/>
            <person name="Cermak N."/>
            <person name="Cordero O.X."/>
        </authorList>
    </citation>
    <scope>NUCLEOTIDE SEQUENCE</scope>
    <source>
        <strain evidence="1">I2M19</strain>
    </source>
</reference>
<sequence>MNIKFKIGVLAIIGMMSSCEDYLVEEPPIFISASNYWQTEGDARTAVDGAYEQLHSQHNRWWACVDAYTDDQVNRSDDDFGSHTVSSTTDMWERFDIYRDWWRGIGRANNVIENVPSIDMDNDEKNAILGEARALRALYYFHLVKNWGDQPLMDSAVKVEADFKKQRVDTDIIYDDIIIPDLKFAEEFCKDQLHDGHITKWSAKIILADVYLTRAGWRMTSKGDKVQGDPVNWELAKEKAKDIIDNSPHALNTVGKVDGKIVTPAYGMSWDLDNPFTPESMLEISYYPVLGLGNWMSRESNPHAFGVGYWGGANDTPLISEGITQTVRQMDFPGNPPGVGRYIPTPDFYDAFEPGDERRDYSILTRFDTNDGGTYLCQPTFRKYIDISYYVGEEGTSFQYTNSNIILYRYADALLIYAEAQNEADGSPNGDAYNAINEIRNRAGLANLTPGLAQSDFRDAVLQERRVELNAEFKRKSDLRRTNRLASATANINLDWSPAQGAAGDYRRVGALYYANRYPYPDHEWIWPIPESEMQLNSENNWYQNAGYK</sequence>
<dbReference type="Proteomes" id="UP001647509">
    <property type="component" value="Unassembled WGS sequence"/>
</dbReference>
<evidence type="ECO:0000313" key="2">
    <source>
        <dbReference type="Proteomes" id="UP001647509"/>
    </source>
</evidence>
<proteinExistence type="predicted"/>
<name>A0ACC5U9C8_9FLAO</name>
<evidence type="ECO:0000313" key="1">
    <source>
        <dbReference type="EMBL" id="MBU2950937.1"/>
    </source>
</evidence>
<gene>
    <name evidence="1" type="ORF">KO493_09520</name>
</gene>